<keyword evidence="3" id="KW-1185">Reference proteome</keyword>
<accession>A0A6A6PCE8</accession>
<dbReference type="InterPro" id="IPR016064">
    <property type="entry name" value="NAD/diacylglycerol_kinase_sf"/>
</dbReference>
<evidence type="ECO:0000313" key="2">
    <source>
        <dbReference type="EMBL" id="KAF2461093.1"/>
    </source>
</evidence>
<dbReference type="GO" id="GO:0046512">
    <property type="term" value="P:sphingosine biosynthetic process"/>
    <property type="evidence" value="ECO:0007669"/>
    <property type="project" value="TreeGrafter"/>
</dbReference>
<dbReference type="GO" id="GO:0001727">
    <property type="term" value="F:lipid kinase activity"/>
    <property type="evidence" value="ECO:0007669"/>
    <property type="project" value="TreeGrafter"/>
</dbReference>
<dbReference type="InterPro" id="IPR050187">
    <property type="entry name" value="Lipid_Phosphate_FormReg"/>
</dbReference>
<dbReference type="GO" id="GO:0005737">
    <property type="term" value="C:cytoplasm"/>
    <property type="evidence" value="ECO:0007669"/>
    <property type="project" value="TreeGrafter"/>
</dbReference>
<dbReference type="EMBL" id="MU001672">
    <property type="protein sequence ID" value="KAF2461093.1"/>
    <property type="molecule type" value="Genomic_DNA"/>
</dbReference>
<organism evidence="2 3">
    <name type="scientific">Lineolata rhizophorae</name>
    <dbReference type="NCBI Taxonomy" id="578093"/>
    <lineage>
        <taxon>Eukaryota</taxon>
        <taxon>Fungi</taxon>
        <taxon>Dikarya</taxon>
        <taxon>Ascomycota</taxon>
        <taxon>Pezizomycotina</taxon>
        <taxon>Dothideomycetes</taxon>
        <taxon>Dothideomycetes incertae sedis</taxon>
        <taxon>Lineolatales</taxon>
        <taxon>Lineolataceae</taxon>
        <taxon>Lineolata</taxon>
    </lineage>
</organism>
<dbReference type="InterPro" id="IPR055916">
    <property type="entry name" value="DUF7493"/>
</dbReference>
<dbReference type="Proteomes" id="UP000799766">
    <property type="component" value="Unassembled WGS sequence"/>
</dbReference>
<dbReference type="Pfam" id="PF24321">
    <property type="entry name" value="DUF7493"/>
    <property type="match status" value="1"/>
</dbReference>
<dbReference type="Gene3D" id="2.60.200.40">
    <property type="match status" value="1"/>
</dbReference>
<name>A0A6A6PCE8_9PEZI</name>
<dbReference type="Gene3D" id="3.40.50.10330">
    <property type="entry name" value="Probable inorganic polyphosphate/atp-NAD kinase, domain 1"/>
    <property type="match status" value="1"/>
</dbReference>
<evidence type="ECO:0000313" key="3">
    <source>
        <dbReference type="Proteomes" id="UP000799766"/>
    </source>
</evidence>
<dbReference type="PANTHER" id="PTHR12358">
    <property type="entry name" value="SPHINGOSINE KINASE"/>
    <property type="match status" value="1"/>
</dbReference>
<dbReference type="SUPFAM" id="SSF111331">
    <property type="entry name" value="NAD kinase/diacylglycerol kinase-like"/>
    <property type="match status" value="1"/>
</dbReference>
<feature type="domain" description="DAGKc" evidence="1">
    <location>
        <begin position="141"/>
        <end position="280"/>
    </location>
</feature>
<keyword evidence="2" id="KW-0808">Transferase</keyword>
<sequence>MFVTMAPSIDEGTLLAERNILSTTSNASNISTTSTLHVSSDVSLTLGTDSLIILDEEIIDRSPGNCCGLVLNDSRATRAIPFYNILWAELVKSDLTIHYAQRISATSVRPAYHNYAIDVQDTAQAEQWLAVLLDRAYGAAKPRKRIKVLVNPFGGQGKAQKLFAREIEPVLAAARCDVDVERTAYGGHAADIAEALNPAAWDVVACCSGDGVPHEVFNGLGRKPDAARALRDVAVVQLPCGSGNALSLNMNGTASPSLATLAVVKGVRTPLDLVSVTQGADRTLSFLSQSFGMVADCDVGTEHMRWMGSARFTVGFLTRILGKCVYPCDIAIGVEHADKDAVRRAYWDTARRKHLDHLPEEDEESYIESDLGLPPLRFGTVNDPLPDDWRTESHDHLGTFYCGNMAYMAPDANFFPAALPSEGLGDLITIPGNISRTAALSTLLSVENGTFFDVPHVNYRKVTGYRITPRACEKGEDGHISVDGEKFPFEPFQAEVHKGLGTTLSRTGRVYEASGPGDSIG</sequence>
<reference evidence="2" key="1">
    <citation type="journal article" date="2020" name="Stud. Mycol.">
        <title>101 Dothideomycetes genomes: a test case for predicting lifestyles and emergence of pathogens.</title>
        <authorList>
            <person name="Haridas S."/>
            <person name="Albert R."/>
            <person name="Binder M."/>
            <person name="Bloem J."/>
            <person name="Labutti K."/>
            <person name="Salamov A."/>
            <person name="Andreopoulos B."/>
            <person name="Baker S."/>
            <person name="Barry K."/>
            <person name="Bills G."/>
            <person name="Bluhm B."/>
            <person name="Cannon C."/>
            <person name="Castanera R."/>
            <person name="Culley D."/>
            <person name="Daum C."/>
            <person name="Ezra D."/>
            <person name="Gonzalez J."/>
            <person name="Henrissat B."/>
            <person name="Kuo A."/>
            <person name="Liang C."/>
            <person name="Lipzen A."/>
            <person name="Lutzoni F."/>
            <person name="Magnuson J."/>
            <person name="Mondo S."/>
            <person name="Nolan M."/>
            <person name="Ohm R."/>
            <person name="Pangilinan J."/>
            <person name="Park H.-J."/>
            <person name="Ramirez L."/>
            <person name="Alfaro M."/>
            <person name="Sun H."/>
            <person name="Tritt A."/>
            <person name="Yoshinaga Y."/>
            <person name="Zwiers L.-H."/>
            <person name="Turgeon B."/>
            <person name="Goodwin S."/>
            <person name="Spatafora J."/>
            <person name="Crous P."/>
            <person name="Grigoriev I."/>
        </authorList>
    </citation>
    <scope>NUCLEOTIDE SEQUENCE</scope>
    <source>
        <strain evidence="2">ATCC 16933</strain>
    </source>
</reference>
<dbReference type="InterPro" id="IPR017438">
    <property type="entry name" value="ATP-NAD_kinase_N"/>
</dbReference>
<gene>
    <name evidence="2" type="ORF">BDY21DRAFT_334305</name>
</gene>
<dbReference type="SMART" id="SM00046">
    <property type="entry name" value="DAGKc"/>
    <property type="match status" value="1"/>
</dbReference>
<protein>
    <submittedName>
        <fullName evidence="2">Sphingosine kinase</fullName>
    </submittedName>
</protein>
<dbReference type="GO" id="GO:0016773">
    <property type="term" value="F:phosphotransferase activity, alcohol group as acceptor"/>
    <property type="evidence" value="ECO:0007669"/>
    <property type="project" value="UniProtKB-ARBA"/>
</dbReference>
<dbReference type="GO" id="GO:0016020">
    <property type="term" value="C:membrane"/>
    <property type="evidence" value="ECO:0007669"/>
    <property type="project" value="TreeGrafter"/>
</dbReference>
<dbReference type="PANTHER" id="PTHR12358:SF31">
    <property type="entry name" value="ACYLGLYCEROL KINASE, MITOCHONDRIAL"/>
    <property type="match status" value="1"/>
</dbReference>
<keyword evidence="2" id="KW-0418">Kinase</keyword>
<dbReference type="AlphaFoldDB" id="A0A6A6PCE8"/>
<proteinExistence type="predicted"/>
<evidence type="ECO:0000259" key="1">
    <source>
        <dbReference type="PROSITE" id="PS50146"/>
    </source>
</evidence>
<dbReference type="PROSITE" id="PS50146">
    <property type="entry name" value="DAGK"/>
    <property type="match status" value="1"/>
</dbReference>
<dbReference type="Pfam" id="PF00781">
    <property type="entry name" value="DAGK_cat"/>
    <property type="match status" value="1"/>
</dbReference>
<dbReference type="OrthoDB" id="3853857at2759"/>
<dbReference type="InterPro" id="IPR001206">
    <property type="entry name" value="Diacylglycerol_kinase_cat_dom"/>
</dbReference>